<dbReference type="InterPro" id="IPR006551">
    <property type="entry name" value="Polynucleotide_phosphatase"/>
</dbReference>
<dbReference type="InterPro" id="IPR006549">
    <property type="entry name" value="HAD-SF_hydro_IIIA"/>
</dbReference>
<dbReference type="GO" id="GO:0046403">
    <property type="term" value="F:polynucleotide 3'-phosphatase activity"/>
    <property type="evidence" value="ECO:0007669"/>
    <property type="project" value="TreeGrafter"/>
</dbReference>
<dbReference type="PANTHER" id="PTHR12083:SF9">
    <property type="entry name" value="BIFUNCTIONAL POLYNUCLEOTIDE PHOSPHATASE_KINASE"/>
    <property type="match status" value="1"/>
</dbReference>
<accession>A0A8H5HNP9</accession>
<dbReference type="InterPro" id="IPR023214">
    <property type="entry name" value="HAD_sf"/>
</dbReference>
<reference evidence="2 3" key="1">
    <citation type="journal article" date="2020" name="ISME J.">
        <title>Uncovering the hidden diversity of litter-decomposition mechanisms in mushroom-forming fungi.</title>
        <authorList>
            <person name="Floudas D."/>
            <person name="Bentzer J."/>
            <person name="Ahren D."/>
            <person name="Johansson T."/>
            <person name="Persson P."/>
            <person name="Tunlid A."/>
        </authorList>
    </citation>
    <scope>NUCLEOTIDE SEQUENCE [LARGE SCALE GENOMIC DNA]</scope>
    <source>
        <strain evidence="2 3">CBS 661.87</strain>
    </source>
</reference>
<dbReference type="Gene3D" id="3.40.50.300">
    <property type="entry name" value="P-loop containing nucleotide triphosphate hydrolases"/>
    <property type="match status" value="1"/>
</dbReference>
<dbReference type="FunFam" id="3.40.50.300:FF:000737">
    <property type="entry name" value="Bifunctional polynucleotide phosphatase/kinase"/>
    <property type="match status" value="1"/>
</dbReference>
<proteinExistence type="predicted"/>
<evidence type="ECO:0008006" key="4">
    <source>
        <dbReference type="Google" id="ProtNLM"/>
    </source>
</evidence>
<evidence type="ECO:0000313" key="2">
    <source>
        <dbReference type="EMBL" id="KAF5386673.1"/>
    </source>
</evidence>
<dbReference type="NCBIfam" id="TIGR01662">
    <property type="entry name" value="HAD-SF-IIIA"/>
    <property type="match status" value="1"/>
</dbReference>
<feature type="compositionally biased region" description="Basic and acidic residues" evidence="1">
    <location>
        <begin position="11"/>
        <end position="25"/>
    </location>
</feature>
<evidence type="ECO:0000313" key="3">
    <source>
        <dbReference type="Proteomes" id="UP000565441"/>
    </source>
</evidence>
<protein>
    <recommendedName>
        <fullName evidence="4">PNK3P-domain-containing protein</fullName>
    </recommendedName>
</protein>
<organism evidence="2 3">
    <name type="scientific">Tricholomella constricta</name>
    <dbReference type="NCBI Taxonomy" id="117010"/>
    <lineage>
        <taxon>Eukaryota</taxon>
        <taxon>Fungi</taxon>
        <taxon>Dikarya</taxon>
        <taxon>Basidiomycota</taxon>
        <taxon>Agaricomycotina</taxon>
        <taxon>Agaricomycetes</taxon>
        <taxon>Agaricomycetidae</taxon>
        <taxon>Agaricales</taxon>
        <taxon>Tricholomatineae</taxon>
        <taxon>Lyophyllaceae</taxon>
        <taxon>Tricholomella</taxon>
    </lineage>
</organism>
<dbReference type="InterPro" id="IPR013954">
    <property type="entry name" value="PNK3P"/>
</dbReference>
<dbReference type="AlphaFoldDB" id="A0A8H5HNP9"/>
<keyword evidence="3" id="KW-1185">Reference proteome</keyword>
<gene>
    <name evidence="2" type="ORF">D9615_001745</name>
</gene>
<dbReference type="GO" id="GO:0003690">
    <property type="term" value="F:double-stranded DNA binding"/>
    <property type="evidence" value="ECO:0007669"/>
    <property type="project" value="TreeGrafter"/>
</dbReference>
<dbReference type="SUPFAM" id="SSF52540">
    <property type="entry name" value="P-loop containing nucleoside triphosphate hydrolases"/>
    <property type="match status" value="1"/>
</dbReference>
<feature type="region of interest" description="Disordered" evidence="1">
    <location>
        <begin position="1"/>
        <end position="25"/>
    </location>
</feature>
<sequence>MSDSAGAGSKRTSEHLDMPHAEPRQKIRKIHPFFENKEEPVSSGSFKWLDPLGPTRSCLHGLNLSPKASAKVAAFDLDGTLIKSDFGYAKKPSTTSTSLSWEWWRASIPAILKEVVDSGYTVIIISNQALKPQALKSWKLKIPSIAAALSNVPFRLFAATAKDGYRKPMPGMWSELERILHEDGVEIDKSQSFYVGDAAGRQYSGNRADFSSTDRKWALNVGIPFFTPEEYFLKLPPHTKTWLPGFHVSSLPADVPFITPTSSPLLPNPPKQELVLFVGYPCLGKTSFYRSHFEPAGYIHINQDTLKTRDKCVKEMQKVLHEGKSCVIDNTNRNTAIRKYYLDIARQLKIATRCFFFAGSIELAWHNNLYRTYNLPPSVAAAEPRRELVPYIGFCGFRDNFEEPQLEEGFTEIKKVNWVFNGTEEEKRYWSMWLQIDGK</sequence>
<dbReference type="Proteomes" id="UP000565441">
    <property type="component" value="Unassembled WGS sequence"/>
</dbReference>
<evidence type="ECO:0000256" key="1">
    <source>
        <dbReference type="SAM" id="MobiDB-lite"/>
    </source>
</evidence>
<comment type="caution">
    <text evidence="2">The sequence shown here is derived from an EMBL/GenBank/DDBJ whole genome shotgun (WGS) entry which is preliminary data.</text>
</comment>
<dbReference type="Gene3D" id="3.40.50.1000">
    <property type="entry name" value="HAD superfamily/HAD-like"/>
    <property type="match status" value="1"/>
</dbReference>
<dbReference type="PANTHER" id="PTHR12083">
    <property type="entry name" value="BIFUNCTIONAL POLYNUCLEOTIDE PHOSPHATASE/KINASE"/>
    <property type="match status" value="1"/>
</dbReference>
<dbReference type="GO" id="GO:0046404">
    <property type="term" value="F:ATP-dependent polydeoxyribonucleotide 5'-hydroxyl-kinase activity"/>
    <property type="evidence" value="ECO:0007669"/>
    <property type="project" value="TreeGrafter"/>
</dbReference>
<dbReference type="Pfam" id="PF08645">
    <property type="entry name" value="PNK3P"/>
    <property type="match status" value="1"/>
</dbReference>
<dbReference type="NCBIfam" id="TIGR01664">
    <property type="entry name" value="DNA-3'-Pase"/>
    <property type="match status" value="1"/>
</dbReference>
<dbReference type="InterPro" id="IPR027417">
    <property type="entry name" value="P-loop_NTPase"/>
</dbReference>
<dbReference type="GO" id="GO:0006281">
    <property type="term" value="P:DNA repair"/>
    <property type="evidence" value="ECO:0007669"/>
    <property type="project" value="TreeGrafter"/>
</dbReference>
<dbReference type="SUPFAM" id="SSF56784">
    <property type="entry name" value="HAD-like"/>
    <property type="match status" value="1"/>
</dbReference>
<dbReference type="InterPro" id="IPR036412">
    <property type="entry name" value="HAD-like_sf"/>
</dbReference>
<dbReference type="Pfam" id="PF13671">
    <property type="entry name" value="AAA_33"/>
    <property type="match status" value="1"/>
</dbReference>
<name>A0A8H5HNP9_9AGAR</name>
<dbReference type="EMBL" id="JAACJP010000002">
    <property type="protein sequence ID" value="KAF5386673.1"/>
    <property type="molecule type" value="Genomic_DNA"/>
</dbReference>
<dbReference type="OrthoDB" id="19045at2759"/>